<protein>
    <recommendedName>
        <fullName evidence="3">YkuS family protein</fullName>
    </recommendedName>
</protein>
<proteinExistence type="predicted"/>
<dbReference type="OrthoDB" id="1955201at2"/>
<keyword evidence="2" id="KW-1185">Reference proteome</keyword>
<accession>A0A833HRJ4</accession>
<sequence length="87" mass="9504">MAKKTIAVQEGLHNVASHLKEAGYKITTIDDGSAPIDLIVYSTKNMDYIAHNTSGTLRIGGNNKYVKMINVDEVGLKNIISTIEELN</sequence>
<evidence type="ECO:0000313" key="2">
    <source>
        <dbReference type="Proteomes" id="UP000465601"/>
    </source>
</evidence>
<dbReference type="EMBL" id="WBZB01000004">
    <property type="protein sequence ID" value="KAB3533211.1"/>
    <property type="molecule type" value="Genomic_DNA"/>
</dbReference>
<dbReference type="AlphaFoldDB" id="A0A833HRJ4"/>
<dbReference type="RefSeq" id="WP_151864537.1">
    <property type="nucleotide sequence ID" value="NZ_WBZB01000004.1"/>
</dbReference>
<gene>
    <name evidence="1" type="ORF">F8153_01295</name>
</gene>
<evidence type="ECO:0000313" key="1">
    <source>
        <dbReference type="EMBL" id="KAB3533211.1"/>
    </source>
</evidence>
<evidence type="ECO:0008006" key="3">
    <source>
        <dbReference type="Google" id="ProtNLM"/>
    </source>
</evidence>
<comment type="caution">
    <text evidence="1">The sequence shown here is derived from an EMBL/GenBank/DDBJ whole genome shotgun (WGS) entry which is preliminary data.</text>
</comment>
<reference evidence="1 2" key="1">
    <citation type="submission" date="2019-10" db="EMBL/GenBank/DDBJ databases">
        <title>Alkaliphilus serpentinus sp. nov. and Alkaliphilus pronyensis sp. nov., two novel anaerobic alkaliphilic species isolated from the serpentinized-hosted hydrothermal field of the Prony Bay (New Caledonia).</title>
        <authorList>
            <person name="Postec A."/>
        </authorList>
    </citation>
    <scope>NUCLEOTIDE SEQUENCE [LARGE SCALE GENOMIC DNA]</scope>
    <source>
        <strain evidence="1 2">LacT</strain>
    </source>
</reference>
<organism evidence="1 2">
    <name type="scientific">Alkaliphilus serpentinus</name>
    <dbReference type="NCBI Taxonomy" id="1482731"/>
    <lineage>
        <taxon>Bacteria</taxon>
        <taxon>Bacillati</taxon>
        <taxon>Bacillota</taxon>
        <taxon>Clostridia</taxon>
        <taxon>Peptostreptococcales</taxon>
        <taxon>Natronincolaceae</taxon>
        <taxon>Alkaliphilus</taxon>
    </lineage>
</organism>
<dbReference type="Proteomes" id="UP000465601">
    <property type="component" value="Unassembled WGS sequence"/>
</dbReference>
<dbReference type="Pfam" id="PF03698">
    <property type="entry name" value="UPF0180"/>
    <property type="match status" value="1"/>
</dbReference>
<dbReference type="InterPro" id="IPR005370">
    <property type="entry name" value="UPF0180"/>
</dbReference>
<name>A0A833HRJ4_9FIRM</name>